<feature type="active site" evidence="2">
    <location>
        <position position="718"/>
    </location>
</feature>
<feature type="domain" description="Lon proteolytic" evidence="4">
    <location>
        <begin position="585"/>
        <end position="780"/>
    </location>
</feature>
<dbReference type="InterPro" id="IPR020568">
    <property type="entry name" value="Ribosomal_Su5_D2-typ_SF"/>
</dbReference>
<dbReference type="SUPFAM" id="SSF52540">
    <property type="entry name" value="P-loop containing nucleoside triphosphate hydrolases"/>
    <property type="match status" value="1"/>
</dbReference>
<name>A0A7C3ER31_UNCW3</name>
<dbReference type="GO" id="GO:0005524">
    <property type="term" value="F:ATP binding"/>
    <property type="evidence" value="ECO:0007669"/>
    <property type="project" value="UniProtKB-KW"/>
</dbReference>
<dbReference type="InterPro" id="IPR008269">
    <property type="entry name" value="Lon_proteolytic"/>
</dbReference>
<proteinExistence type="inferred from homology"/>
<keyword evidence="2" id="KW-0720">Serine protease</keyword>
<dbReference type="InterPro" id="IPR027417">
    <property type="entry name" value="P-loop_NTPase"/>
</dbReference>
<keyword evidence="6" id="KW-0067">ATP-binding</keyword>
<dbReference type="Pfam" id="PF20436">
    <property type="entry name" value="LonB_AAA-LID"/>
    <property type="match status" value="1"/>
</dbReference>
<reference evidence="6" key="1">
    <citation type="journal article" date="2020" name="mSystems">
        <title>Genome- and Community-Level Interaction Insights into Carbon Utilization and Element Cycling Functions of Hydrothermarchaeota in Hydrothermal Sediment.</title>
        <authorList>
            <person name="Zhou Z."/>
            <person name="Liu Y."/>
            <person name="Xu W."/>
            <person name="Pan J."/>
            <person name="Luo Z.H."/>
            <person name="Li M."/>
        </authorList>
    </citation>
    <scope>NUCLEOTIDE SEQUENCE [LARGE SCALE GENOMIC DNA]</scope>
    <source>
        <strain evidence="5">SpSt-265</strain>
        <strain evidence="6">SpSt-465</strain>
    </source>
</reference>
<dbReference type="EMBL" id="DSLG01000004">
    <property type="protein sequence ID" value="HEA87259.1"/>
    <property type="molecule type" value="Genomic_DNA"/>
</dbReference>
<dbReference type="InterPro" id="IPR041699">
    <property type="entry name" value="AAA_32"/>
</dbReference>
<dbReference type="PROSITE" id="PS51786">
    <property type="entry name" value="LON_PROTEOLYTIC"/>
    <property type="match status" value="1"/>
</dbReference>
<evidence type="ECO:0000256" key="1">
    <source>
        <dbReference type="ARBA" id="ARBA00022670"/>
    </source>
</evidence>
<dbReference type="Gene3D" id="3.30.230.10">
    <property type="match status" value="1"/>
</dbReference>
<evidence type="ECO:0000259" key="4">
    <source>
        <dbReference type="PROSITE" id="PS51786"/>
    </source>
</evidence>
<dbReference type="Pfam" id="PF20437">
    <property type="entry name" value="LonC_helical"/>
    <property type="match status" value="1"/>
</dbReference>
<keyword evidence="6" id="KW-0547">Nucleotide-binding</keyword>
<dbReference type="Pfam" id="PF05362">
    <property type="entry name" value="Lon_C"/>
    <property type="match status" value="1"/>
</dbReference>
<keyword evidence="2" id="KW-0378">Hydrolase</keyword>
<comment type="similarity">
    <text evidence="2">Belongs to the peptidase S16 family.</text>
</comment>
<protein>
    <recommendedName>
        <fullName evidence="2">endopeptidase La</fullName>
        <ecNumber evidence="2">3.4.21.53</ecNumber>
    </recommendedName>
</protein>
<dbReference type="InterPro" id="IPR046844">
    <property type="entry name" value="Lon-like_helical"/>
</dbReference>
<feature type="coiled-coil region" evidence="3">
    <location>
        <begin position="226"/>
        <end position="267"/>
    </location>
</feature>
<dbReference type="EC" id="3.4.21.53" evidence="2"/>
<dbReference type="Pfam" id="PF13654">
    <property type="entry name" value="AAA_32"/>
    <property type="match status" value="1"/>
</dbReference>
<dbReference type="PANTHER" id="PTHR10046">
    <property type="entry name" value="ATP DEPENDENT LON PROTEASE FAMILY MEMBER"/>
    <property type="match status" value="1"/>
</dbReference>
<dbReference type="GO" id="GO:0006508">
    <property type="term" value="P:proteolysis"/>
    <property type="evidence" value="ECO:0007669"/>
    <property type="project" value="UniProtKB-KW"/>
</dbReference>
<comment type="catalytic activity">
    <reaction evidence="2">
        <text>Hydrolysis of proteins in presence of ATP.</text>
        <dbReference type="EC" id="3.4.21.53"/>
    </reaction>
</comment>
<dbReference type="EMBL" id="DSTU01000007">
    <property type="protein sequence ID" value="HFJ54071.1"/>
    <property type="molecule type" value="Genomic_DNA"/>
</dbReference>
<accession>A0A7C3ER31</accession>
<evidence type="ECO:0000256" key="3">
    <source>
        <dbReference type="SAM" id="Coils"/>
    </source>
</evidence>
<keyword evidence="1 2" id="KW-0645">Protease</keyword>
<evidence type="ECO:0000256" key="2">
    <source>
        <dbReference type="PROSITE-ProRule" id="PRU01122"/>
    </source>
</evidence>
<evidence type="ECO:0000313" key="5">
    <source>
        <dbReference type="EMBL" id="HEA87259.1"/>
    </source>
</evidence>
<keyword evidence="3" id="KW-0175">Coiled coil</keyword>
<feature type="active site" evidence="2">
    <location>
        <position position="675"/>
    </location>
</feature>
<dbReference type="GO" id="GO:0030163">
    <property type="term" value="P:protein catabolic process"/>
    <property type="evidence" value="ECO:0007669"/>
    <property type="project" value="InterPro"/>
</dbReference>
<dbReference type="Gene3D" id="3.40.50.300">
    <property type="entry name" value="P-loop containing nucleotide triphosphate hydrolases"/>
    <property type="match status" value="2"/>
</dbReference>
<dbReference type="PRINTS" id="PR00830">
    <property type="entry name" value="ENDOLAPTASE"/>
</dbReference>
<comment type="caution">
    <text evidence="6">The sequence shown here is derived from an EMBL/GenBank/DDBJ whole genome shotgun (WGS) entry which is preliminary data.</text>
</comment>
<gene>
    <name evidence="5" type="ORF">ENP94_04520</name>
    <name evidence="6" type="ORF">ENS16_05225</name>
</gene>
<dbReference type="InterPro" id="IPR014721">
    <property type="entry name" value="Ribsml_uS5_D2-typ_fold_subgr"/>
</dbReference>
<organism evidence="6">
    <name type="scientific">candidate division WOR-3 bacterium</name>
    <dbReference type="NCBI Taxonomy" id="2052148"/>
    <lineage>
        <taxon>Bacteria</taxon>
        <taxon>Bacteria division WOR-3</taxon>
    </lineage>
</organism>
<sequence length="833" mass="93731">MPKARRAKREGRTKVLTDFHRLELKPKDLRWCCPDDYLKFRTTEDLKISREIVGQERALAALSLGLEIEASGYNIFVTGPAGSGRTSTVQRLLETARPVKTLTDKCFVNNFQNPDEPRLLLLPAGEGRQLRQEMDELVAYLVKNIPRQFEGEAYQNSRQEIIDRFKEQGAARVRDFEKKVASEGFALVQTPPVGRPELAPIVDKQPVSVDVLDRLVEEGKLTPERANELKNRHRELTAELMAIFKELREYERQAREHLAELDKQMVSPLLEERLAEIREHHQDPKVANYLDEVRTAVLADIDLFRQRGGESEAGPPAGIDPYLKYRVNVLVDNSEQKTAPVVFETNPSYRNLFGSIERIWDRSGQWRTDFTHIKAGSLVRADGGFLVVNALDLLLEPGVWPNLKRTLRNRQLEISAYDPFVSLFGTTALKPEPIPLDLKVIMIGEPWIYNLLAAYDEEFGKVFKVRADFDWEMDLNRSSAAEYSQVIRALCEKENLRPFDRSAVARVIEYGARLAGRRDKVTTRFNIIADVLKEANYWAGKAQSRVVKAEHVRTAIEKRRERVRLIEEKLQESIRKGLLFIDVRGKVQGQVNGLAVYDLIEHSFAIPVRITAKVGVGTAGIISVEREAELSGPIHDKGLYIITGYLRNKYAADMPLVLSASITFEQSYGGIDGDSASSTELYALLSELAGLPLRQDLAVTGSVNQKGEIQPIGGVNEKIEGFFDICRQKGLTGSQGVLIPKANLGDLMLREDVVEAVSKGRFHIYAIETIDQGIELLTGVPAGSPGRNGDYPPETVNGRVKARLRELAELFRRFRAEDTKVRGPRQSAGDDKL</sequence>
<dbReference type="AlphaFoldDB" id="A0A7C3ER31"/>
<dbReference type="InterPro" id="IPR027065">
    <property type="entry name" value="Lon_Prtase"/>
</dbReference>
<dbReference type="SUPFAM" id="SSF54211">
    <property type="entry name" value="Ribosomal protein S5 domain 2-like"/>
    <property type="match status" value="1"/>
</dbReference>
<evidence type="ECO:0000313" key="6">
    <source>
        <dbReference type="EMBL" id="HFJ54071.1"/>
    </source>
</evidence>
<dbReference type="InterPro" id="IPR046843">
    <property type="entry name" value="LonB_AAA-LID"/>
</dbReference>
<dbReference type="GO" id="GO:0004176">
    <property type="term" value="F:ATP-dependent peptidase activity"/>
    <property type="evidence" value="ECO:0007669"/>
    <property type="project" value="UniProtKB-UniRule"/>
</dbReference>
<dbReference type="GO" id="GO:0004252">
    <property type="term" value="F:serine-type endopeptidase activity"/>
    <property type="evidence" value="ECO:0007669"/>
    <property type="project" value="UniProtKB-UniRule"/>
</dbReference>
<dbReference type="Gene3D" id="1.10.8.60">
    <property type="match status" value="1"/>
</dbReference>